<accession>A0A453MUN3</accession>
<keyword evidence="2" id="KW-0723">Serine/threonine-protein kinase</keyword>
<evidence type="ECO:0000256" key="5">
    <source>
        <dbReference type="ARBA" id="ARBA00022777"/>
    </source>
</evidence>
<evidence type="ECO:0000313" key="11">
    <source>
        <dbReference type="EnsemblPlants" id="AET6Gv20089600.2"/>
    </source>
</evidence>
<dbReference type="OMA" id="GTISHYK"/>
<dbReference type="Gene3D" id="3.30.200.20">
    <property type="entry name" value="Phosphorylase Kinase, domain 1"/>
    <property type="match status" value="2"/>
</dbReference>
<feature type="domain" description="Protein kinase" evidence="10">
    <location>
        <begin position="39"/>
        <end position="309"/>
    </location>
</feature>
<evidence type="ECO:0000259" key="10">
    <source>
        <dbReference type="PROSITE" id="PS50011"/>
    </source>
</evidence>
<feature type="domain" description="Protein kinase" evidence="10">
    <location>
        <begin position="450"/>
        <end position="717"/>
    </location>
</feature>
<dbReference type="PANTHER" id="PTHR45707:SF69">
    <property type="entry name" value="CALCIUM-DEPENDENT LIPID-BINDING (CALB DOMAIN) PLANT PHOSPHORIBOSYLTRANSFERASE FAMILY PROTEIN"/>
    <property type="match status" value="1"/>
</dbReference>
<dbReference type="Pfam" id="PF07714">
    <property type="entry name" value="PK_Tyr_Ser-Thr"/>
    <property type="match status" value="1"/>
</dbReference>
<dbReference type="InterPro" id="IPR011009">
    <property type="entry name" value="Kinase-like_dom_sf"/>
</dbReference>
<dbReference type="Proteomes" id="UP000015105">
    <property type="component" value="Chromosome 6D"/>
</dbReference>
<comment type="catalytic activity">
    <reaction evidence="8">
        <text>L-seryl-[protein] + ATP = O-phospho-L-seryl-[protein] + ADP + H(+)</text>
        <dbReference type="Rhea" id="RHEA:17989"/>
        <dbReference type="Rhea" id="RHEA-COMP:9863"/>
        <dbReference type="Rhea" id="RHEA-COMP:11604"/>
        <dbReference type="ChEBI" id="CHEBI:15378"/>
        <dbReference type="ChEBI" id="CHEBI:29999"/>
        <dbReference type="ChEBI" id="CHEBI:30616"/>
        <dbReference type="ChEBI" id="CHEBI:83421"/>
        <dbReference type="ChEBI" id="CHEBI:456216"/>
        <dbReference type="EC" id="2.7.11.1"/>
    </reaction>
</comment>
<name>A0A453MUN3_AEGTS</name>
<sequence>MDGEMNVRRKVDLERMLLDGSAEPTYLSLSLLEDITNCFSDDQRIGSGGFAVVYKGMVGKGMVAVKKLSKTFGVHENKFHKEVECLVKAKHKNIVRFLGYCSDTQGIPANHEGKFVMAEVQNWLLCFEFASNGSLDKYINDAFQGLECIKRYQIITGICEGLLHLHEKRILHLDLKPANILLDDHMVPKITDFGLSRCLDKEQTRTSTMNPCVSLGYSASESFAGKFTFASDIYSLGVIIVEILTGEKGYPEEEGVVKTWMNRLEGSNQWETQLEQVRVCIKIGMECIDSNPKKRPVAHHINNRFHNMTSIVETGTSGSSVEQHAGFLKEQYCQEIMTKLSSEYLGKDIKEHAETEELAEYVGTPKEDQWQQGREQVPRDQWGAQDKKQNFIPPQGASISSSSSGLLYKLNNLDIFNTKARRNYVRYGGLALQNVRSVKLFKKGVLMPFLKEQNLIGKGGFGEVYRGLVGGVQVVVRKVNSGRVLCTEQFANEVIIQSEVIHTNIVRLIGCCLEVDAPMLVYEFVSRGSLDDILHSNKVPLNLDLRLSIAAQSSQGLAYMHSHANCKILHGDFRPANILLDDKFVPKITDFGMSRMAVADYGRTGIIVDTVYTAYTDPVYIQKGLLTEKSDVYSFGVVMLELLTRKKATHADNNSLVRNFLDNHKQRRKSTELFDKEISVAGDLELLDYLTEIAVECLNLDVDERPTMTEVAMRLFTLYRPRRQVGS</sequence>
<evidence type="ECO:0000256" key="8">
    <source>
        <dbReference type="ARBA" id="ARBA00048679"/>
    </source>
</evidence>
<dbReference type="InterPro" id="IPR008271">
    <property type="entry name" value="Ser/Thr_kinase_AS"/>
</dbReference>
<reference evidence="11" key="5">
    <citation type="journal article" date="2021" name="G3 (Bethesda)">
        <title>Aegilops tauschii genome assembly Aet v5.0 features greater sequence contiguity and improved annotation.</title>
        <authorList>
            <person name="Wang L."/>
            <person name="Zhu T."/>
            <person name="Rodriguez J.C."/>
            <person name="Deal K.R."/>
            <person name="Dubcovsky J."/>
            <person name="McGuire P.E."/>
            <person name="Lux T."/>
            <person name="Spannagl M."/>
            <person name="Mayer K.F.X."/>
            <person name="Baldrich P."/>
            <person name="Meyers B.C."/>
            <person name="Huo N."/>
            <person name="Gu Y.Q."/>
            <person name="Zhou H."/>
            <person name="Devos K.M."/>
            <person name="Bennetzen J.L."/>
            <person name="Unver T."/>
            <person name="Budak H."/>
            <person name="Gulick P.J."/>
            <person name="Galiba G."/>
            <person name="Kalapos B."/>
            <person name="Nelson D.R."/>
            <person name="Li P."/>
            <person name="You F.M."/>
            <person name="Luo M.C."/>
            <person name="Dvorak J."/>
        </authorList>
    </citation>
    <scope>NUCLEOTIDE SEQUENCE [LARGE SCALE GENOMIC DNA]</scope>
    <source>
        <strain evidence="11">cv. AL8/78</strain>
    </source>
</reference>
<feature type="binding site" evidence="9">
    <location>
        <position position="478"/>
    </location>
    <ligand>
        <name>ATP</name>
        <dbReference type="ChEBI" id="CHEBI:30616"/>
    </ligand>
</feature>
<reference evidence="12" key="1">
    <citation type="journal article" date="2014" name="Science">
        <title>Ancient hybridizations among the ancestral genomes of bread wheat.</title>
        <authorList>
            <consortium name="International Wheat Genome Sequencing Consortium,"/>
            <person name="Marcussen T."/>
            <person name="Sandve S.R."/>
            <person name="Heier L."/>
            <person name="Spannagl M."/>
            <person name="Pfeifer M."/>
            <person name="Jakobsen K.S."/>
            <person name="Wulff B.B."/>
            <person name="Steuernagel B."/>
            <person name="Mayer K.F."/>
            <person name="Olsen O.A."/>
        </authorList>
    </citation>
    <scope>NUCLEOTIDE SEQUENCE [LARGE SCALE GENOMIC DNA]</scope>
    <source>
        <strain evidence="12">cv. AL8/78</strain>
    </source>
</reference>
<dbReference type="STRING" id="200361.A0A453MUN3"/>
<dbReference type="PROSITE" id="PS00107">
    <property type="entry name" value="PROTEIN_KINASE_ATP"/>
    <property type="match status" value="2"/>
</dbReference>
<dbReference type="OrthoDB" id="1936432at2759"/>
<organism evidence="11 12">
    <name type="scientific">Aegilops tauschii subsp. strangulata</name>
    <name type="common">Goatgrass</name>
    <dbReference type="NCBI Taxonomy" id="200361"/>
    <lineage>
        <taxon>Eukaryota</taxon>
        <taxon>Viridiplantae</taxon>
        <taxon>Streptophyta</taxon>
        <taxon>Embryophyta</taxon>
        <taxon>Tracheophyta</taxon>
        <taxon>Spermatophyta</taxon>
        <taxon>Magnoliopsida</taxon>
        <taxon>Liliopsida</taxon>
        <taxon>Poales</taxon>
        <taxon>Poaceae</taxon>
        <taxon>BOP clade</taxon>
        <taxon>Pooideae</taxon>
        <taxon>Triticodae</taxon>
        <taxon>Triticeae</taxon>
        <taxon>Triticinae</taxon>
        <taxon>Aegilops</taxon>
    </lineage>
</organism>
<keyword evidence="4 9" id="KW-0547">Nucleotide-binding</keyword>
<dbReference type="FunFam" id="1.10.510.10:FF:001023">
    <property type="entry name" value="Os07g0541700 protein"/>
    <property type="match status" value="1"/>
</dbReference>
<dbReference type="InterPro" id="IPR000719">
    <property type="entry name" value="Prot_kinase_dom"/>
</dbReference>
<protein>
    <recommendedName>
        <fullName evidence="1">non-specific serine/threonine protein kinase</fullName>
        <ecNumber evidence="1">2.7.11.1</ecNumber>
    </recommendedName>
</protein>
<dbReference type="InterPro" id="IPR017441">
    <property type="entry name" value="Protein_kinase_ATP_BS"/>
</dbReference>
<dbReference type="PROSITE" id="PS00109">
    <property type="entry name" value="PROTEIN_KINASE_TYR"/>
    <property type="match status" value="1"/>
</dbReference>
<keyword evidence="5" id="KW-0418">Kinase</keyword>
<reference evidence="12" key="2">
    <citation type="journal article" date="2017" name="Nat. Plants">
        <title>The Aegilops tauschii genome reveals multiple impacts of transposons.</title>
        <authorList>
            <person name="Zhao G."/>
            <person name="Zou C."/>
            <person name="Li K."/>
            <person name="Wang K."/>
            <person name="Li T."/>
            <person name="Gao L."/>
            <person name="Zhang X."/>
            <person name="Wang H."/>
            <person name="Yang Z."/>
            <person name="Liu X."/>
            <person name="Jiang W."/>
            <person name="Mao L."/>
            <person name="Kong X."/>
            <person name="Jiao Y."/>
            <person name="Jia J."/>
        </authorList>
    </citation>
    <scope>NUCLEOTIDE SEQUENCE [LARGE SCALE GENOMIC DNA]</scope>
    <source>
        <strain evidence="12">cv. AL8/78</strain>
    </source>
</reference>
<evidence type="ECO:0000256" key="6">
    <source>
        <dbReference type="ARBA" id="ARBA00022840"/>
    </source>
</evidence>
<dbReference type="InterPro" id="IPR001245">
    <property type="entry name" value="Ser-Thr/Tyr_kinase_cat_dom"/>
</dbReference>
<keyword evidence="12" id="KW-1185">Reference proteome</keyword>
<dbReference type="Gene3D" id="1.10.510.10">
    <property type="entry name" value="Transferase(Phosphotransferase) domain 1"/>
    <property type="match status" value="2"/>
</dbReference>
<dbReference type="PROSITE" id="PS00108">
    <property type="entry name" value="PROTEIN_KINASE_ST"/>
    <property type="match status" value="1"/>
</dbReference>
<evidence type="ECO:0000313" key="12">
    <source>
        <dbReference type="Proteomes" id="UP000015105"/>
    </source>
</evidence>
<comment type="catalytic activity">
    <reaction evidence="7">
        <text>L-threonyl-[protein] + ATP = O-phospho-L-threonyl-[protein] + ADP + H(+)</text>
        <dbReference type="Rhea" id="RHEA:46608"/>
        <dbReference type="Rhea" id="RHEA-COMP:11060"/>
        <dbReference type="Rhea" id="RHEA-COMP:11605"/>
        <dbReference type="ChEBI" id="CHEBI:15378"/>
        <dbReference type="ChEBI" id="CHEBI:30013"/>
        <dbReference type="ChEBI" id="CHEBI:30616"/>
        <dbReference type="ChEBI" id="CHEBI:61977"/>
        <dbReference type="ChEBI" id="CHEBI:456216"/>
        <dbReference type="EC" id="2.7.11.1"/>
    </reaction>
</comment>
<keyword evidence="3" id="KW-0808">Transferase</keyword>
<evidence type="ECO:0000256" key="1">
    <source>
        <dbReference type="ARBA" id="ARBA00012513"/>
    </source>
</evidence>
<dbReference type="InterPro" id="IPR008266">
    <property type="entry name" value="Tyr_kinase_AS"/>
</dbReference>
<dbReference type="SUPFAM" id="SSF56112">
    <property type="entry name" value="Protein kinase-like (PK-like)"/>
    <property type="match status" value="2"/>
</dbReference>
<evidence type="ECO:0000256" key="9">
    <source>
        <dbReference type="PROSITE-ProRule" id="PRU10141"/>
    </source>
</evidence>
<dbReference type="EC" id="2.7.11.1" evidence="1"/>
<evidence type="ECO:0000256" key="4">
    <source>
        <dbReference type="ARBA" id="ARBA00022741"/>
    </source>
</evidence>
<dbReference type="PANTHER" id="PTHR45707">
    <property type="entry name" value="C2 CALCIUM/LIPID-BINDING PLANT PHOSPHORIBOSYLTRANSFERASE FAMILY PROTEIN"/>
    <property type="match status" value="1"/>
</dbReference>
<dbReference type="PROSITE" id="PS50011">
    <property type="entry name" value="PROTEIN_KINASE_DOM"/>
    <property type="match status" value="2"/>
</dbReference>
<reference evidence="11" key="3">
    <citation type="journal article" date="2017" name="Nature">
        <title>Genome sequence of the progenitor of the wheat D genome Aegilops tauschii.</title>
        <authorList>
            <person name="Luo M.C."/>
            <person name="Gu Y.Q."/>
            <person name="Puiu D."/>
            <person name="Wang H."/>
            <person name="Twardziok S.O."/>
            <person name="Deal K.R."/>
            <person name="Huo N."/>
            <person name="Zhu T."/>
            <person name="Wang L."/>
            <person name="Wang Y."/>
            <person name="McGuire P.E."/>
            <person name="Liu S."/>
            <person name="Long H."/>
            <person name="Ramasamy R.K."/>
            <person name="Rodriguez J.C."/>
            <person name="Van S.L."/>
            <person name="Yuan L."/>
            <person name="Wang Z."/>
            <person name="Xia Z."/>
            <person name="Xiao L."/>
            <person name="Anderson O.D."/>
            <person name="Ouyang S."/>
            <person name="Liang Y."/>
            <person name="Zimin A.V."/>
            <person name="Pertea G."/>
            <person name="Qi P."/>
            <person name="Bennetzen J.L."/>
            <person name="Dai X."/>
            <person name="Dawson M.W."/>
            <person name="Muller H.G."/>
            <person name="Kugler K."/>
            <person name="Rivarola-Duarte L."/>
            <person name="Spannagl M."/>
            <person name="Mayer K.F.X."/>
            <person name="Lu F.H."/>
            <person name="Bevan M.W."/>
            <person name="Leroy P."/>
            <person name="Li P."/>
            <person name="You F.M."/>
            <person name="Sun Q."/>
            <person name="Liu Z."/>
            <person name="Lyons E."/>
            <person name="Wicker T."/>
            <person name="Salzberg S.L."/>
            <person name="Devos K.M."/>
            <person name="Dvorak J."/>
        </authorList>
    </citation>
    <scope>NUCLEOTIDE SEQUENCE [LARGE SCALE GENOMIC DNA]</scope>
    <source>
        <strain evidence="11">cv. AL8/78</strain>
    </source>
</reference>
<evidence type="ECO:0000256" key="3">
    <source>
        <dbReference type="ARBA" id="ARBA00022679"/>
    </source>
</evidence>
<dbReference type="GO" id="GO:0004674">
    <property type="term" value="F:protein serine/threonine kinase activity"/>
    <property type="evidence" value="ECO:0007669"/>
    <property type="project" value="UniProtKB-KW"/>
</dbReference>
<dbReference type="AlphaFoldDB" id="A0A453MUN3"/>
<reference evidence="11" key="4">
    <citation type="submission" date="2019-03" db="UniProtKB">
        <authorList>
            <consortium name="EnsemblPlants"/>
        </authorList>
    </citation>
    <scope>IDENTIFICATION</scope>
</reference>
<dbReference type="SMART" id="SM00220">
    <property type="entry name" value="S_TKc"/>
    <property type="match status" value="2"/>
</dbReference>
<keyword evidence="6 9" id="KW-0067">ATP-binding</keyword>
<dbReference type="Pfam" id="PF00069">
    <property type="entry name" value="Pkinase"/>
    <property type="match status" value="1"/>
</dbReference>
<evidence type="ECO:0000256" key="7">
    <source>
        <dbReference type="ARBA" id="ARBA00047899"/>
    </source>
</evidence>
<proteinExistence type="predicted"/>
<dbReference type="EnsemblPlants" id="AET6Gv20089600.2">
    <property type="protein sequence ID" value="AET6Gv20089600.2"/>
    <property type="gene ID" value="AET6Gv20089600"/>
</dbReference>
<evidence type="ECO:0000256" key="2">
    <source>
        <dbReference type="ARBA" id="ARBA00022527"/>
    </source>
</evidence>
<feature type="binding site" evidence="9">
    <location>
        <position position="67"/>
    </location>
    <ligand>
        <name>ATP</name>
        <dbReference type="ChEBI" id="CHEBI:30616"/>
    </ligand>
</feature>
<dbReference type="Gramene" id="AET6Gv20089600.2">
    <property type="protein sequence ID" value="AET6Gv20089600.2"/>
    <property type="gene ID" value="AET6Gv20089600"/>
</dbReference>
<dbReference type="GO" id="GO:0005524">
    <property type="term" value="F:ATP binding"/>
    <property type="evidence" value="ECO:0007669"/>
    <property type="project" value="UniProtKB-UniRule"/>
</dbReference>